<dbReference type="InterPro" id="IPR010472">
    <property type="entry name" value="FH3_dom"/>
</dbReference>
<organism evidence="5 6">
    <name type="scientific">Struthio camelus australis</name>
    <dbReference type="NCBI Taxonomy" id="441894"/>
    <lineage>
        <taxon>Eukaryota</taxon>
        <taxon>Metazoa</taxon>
        <taxon>Chordata</taxon>
        <taxon>Craniata</taxon>
        <taxon>Vertebrata</taxon>
        <taxon>Euteleostomi</taxon>
        <taxon>Archelosauria</taxon>
        <taxon>Archosauria</taxon>
        <taxon>Dinosauria</taxon>
        <taxon>Saurischia</taxon>
        <taxon>Theropoda</taxon>
        <taxon>Coelurosauria</taxon>
        <taxon>Aves</taxon>
        <taxon>Palaeognathae</taxon>
        <taxon>Struthioniformes</taxon>
        <taxon>Struthionidae</taxon>
        <taxon>Struthio</taxon>
    </lineage>
</organism>
<protein>
    <submittedName>
        <fullName evidence="5">Inverted formin-2</fullName>
    </submittedName>
</protein>
<dbReference type="SMART" id="SM01140">
    <property type="entry name" value="Drf_GBD"/>
    <property type="match status" value="1"/>
</dbReference>
<evidence type="ECO:0000259" key="4">
    <source>
        <dbReference type="PROSITE" id="PS51444"/>
    </source>
</evidence>
<feature type="non-terminal residue" evidence="5">
    <location>
        <position position="926"/>
    </location>
</feature>
<feature type="compositionally biased region" description="Pro residues" evidence="1">
    <location>
        <begin position="425"/>
        <end position="467"/>
    </location>
</feature>
<evidence type="ECO:0000256" key="1">
    <source>
        <dbReference type="SAM" id="MobiDB-lite"/>
    </source>
</evidence>
<dbReference type="PANTHER" id="PTHR46345:SF5">
    <property type="entry name" value="INVERTED FORMIN-2"/>
    <property type="match status" value="1"/>
</dbReference>
<dbReference type="SUPFAM" id="SSF48371">
    <property type="entry name" value="ARM repeat"/>
    <property type="match status" value="1"/>
</dbReference>
<feature type="compositionally biased region" description="Basic and acidic residues" evidence="1">
    <location>
        <begin position="885"/>
        <end position="895"/>
    </location>
</feature>
<dbReference type="SMART" id="SM01139">
    <property type="entry name" value="Drf_FH3"/>
    <property type="match status" value="1"/>
</dbReference>
<evidence type="ECO:0000259" key="3">
    <source>
        <dbReference type="PROSITE" id="PS51232"/>
    </source>
</evidence>
<dbReference type="SUPFAM" id="SSF101447">
    <property type="entry name" value="Formin homology 2 domain (FH2 domain)"/>
    <property type="match status" value="1"/>
</dbReference>
<dbReference type="PROSITE" id="PS51232">
    <property type="entry name" value="GBD_FH3"/>
    <property type="match status" value="1"/>
</dbReference>
<dbReference type="PROSITE" id="PS51444">
    <property type="entry name" value="FH2"/>
    <property type="match status" value="1"/>
</dbReference>
<dbReference type="Gene3D" id="1.20.58.2220">
    <property type="entry name" value="Formin, FH2 domain"/>
    <property type="match status" value="1"/>
</dbReference>
<dbReference type="InterPro" id="IPR016024">
    <property type="entry name" value="ARM-type_fold"/>
</dbReference>
<feature type="compositionally biased region" description="Polar residues" evidence="1">
    <location>
        <begin position="406"/>
        <end position="419"/>
    </location>
</feature>
<accession>A0A093HQ86</accession>
<name>A0A093HQ86_STRCA</name>
<dbReference type="Pfam" id="PF06367">
    <property type="entry name" value="Drf_FH3"/>
    <property type="match status" value="1"/>
</dbReference>
<feature type="region of interest" description="Disordered" evidence="1">
    <location>
        <begin position="381"/>
        <end position="471"/>
    </location>
</feature>
<dbReference type="InterPro" id="IPR003124">
    <property type="entry name" value="WH2_dom"/>
</dbReference>
<dbReference type="AlphaFoldDB" id="A0A093HQ86"/>
<dbReference type="SMART" id="SM00498">
    <property type="entry name" value="FH2"/>
    <property type="match status" value="1"/>
</dbReference>
<dbReference type="STRING" id="441894.ENSSCUP00000012794"/>
<dbReference type="Gene3D" id="1.10.238.150">
    <property type="entry name" value="Formin, FH3 diaphanous domain"/>
    <property type="match status" value="1"/>
</dbReference>
<evidence type="ECO:0000259" key="2">
    <source>
        <dbReference type="PROSITE" id="PS51082"/>
    </source>
</evidence>
<feature type="domain" description="WH2" evidence="2">
    <location>
        <begin position="911"/>
        <end position="926"/>
    </location>
</feature>
<dbReference type="InterPro" id="IPR014768">
    <property type="entry name" value="GBD/FH3_dom"/>
</dbReference>
<dbReference type="InterPro" id="IPR015425">
    <property type="entry name" value="FH2_Formin"/>
</dbReference>
<reference evidence="5 6" key="1">
    <citation type="submission" date="2014-04" db="EMBL/GenBank/DDBJ databases">
        <title>Genome evolution of avian class.</title>
        <authorList>
            <person name="Zhang G."/>
            <person name="Li C."/>
        </authorList>
    </citation>
    <scope>NUCLEOTIDE SEQUENCE [LARGE SCALE GENOMIC DNA]</scope>
    <source>
        <strain evidence="5">BGI_N308</strain>
    </source>
</reference>
<dbReference type="InterPro" id="IPR010473">
    <property type="entry name" value="GTPase-bd"/>
</dbReference>
<evidence type="ECO:0000313" key="5">
    <source>
        <dbReference type="EMBL" id="KFV81645.1"/>
    </source>
</evidence>
<proteinExistence type="predicted"/>
<feature type="domain" description="FH2" evidence="4">
    <location>
        <begin position="493"/>
        <end position="883"/>
    </location>
</feature>
<dbReference type="Gene3D" id="1.25.10.10">
    <property type="entry name" value="Leucine-rich Repeat Variant"/>
    <property type="match status" value="1"/>
</dbReference>
<dbReference type="GO" id="GO:0031267">
    <property type="term" value="F:small GTPase binding"/>
    <property type="evidence" value="ECO:0007669"/>
    <property type="project" value="InterPro"/>
</dbReference>
<sequence length="926" mass="103482">MSIKKEGAHKKWAALKEKLGPQETDQTEANLENAEPELCIRLLQMPSVVNYSGLKKRLENSDDTWMVQFLELCGLDLLLEALDRLSGRGVARISDALLQLTCINCVRAVMNSHKGIEYIVSNEGYVRKLFQALDTTNVMVKKQVFELLAALCIYSSDGHTLALDALDHYKASVGLQQEYRFSVIMNELSNTDNVPYMVTLLSAINAIILGKEELRTRTQIRNEFIGLQLLDILDKLRDIEEEDLIIQCDTFEEFKIEDDEELLKICDGINMNDHHEVFSSLFNKVSRSPVSIQLLSILQSLLHLEPSHHSSLLLWESLDAVVNRAILLANDIQGNTVEEVIERLLSIKKHPNKQKRAENRLSGNTSEGVQTELEVCASAVQSPVGSTNPSKAPEPPSGPPAAEEILSSQLSACSASPETFTPAPSAAPAPAPPPPAPPPLLPGMAAPPPLPGGGAPPPPPPPRPGRAPAPGDHIEAIVAAQFSCPVGSSRPIRKAVKTPTLRMKKLNWQKLPSNVVREGHSMWASVSSSSEETIEPNYTSIEQLFCFPQPTPKEKTAAPVKAEPKEITFLDSKKSLNLNIFLKQFKCSNEEVAAMVRNGDRTKFDVEVLKQLLKLLPEKHEIENLKACKEEKSKLANADQFYLLLLQIPSYQLRIECMLICEETNVVLDMIQPKAEVIRRACEDLLNSHRLPLFCQLILKVGNFLNYGSHTGDADGFKISTLLKLTETKANQTRITLLHHILEEVENSHTDLLELPKDLEYVSKAAGINLDIIHSESSANLKKLLELQRKISSSDDDVKQQYEKPIQDSIDASRKLEEEFETIERKREELANYLCEDSSKLSLEDIFNTMKTFRDLFIRALKENKDRKEQAAKAEKRKKQLEEEEAKRQKGEDGKVIKKGAVKQEDVCVIDALLADIRKGFTLRKT</sequence>
<dbReference type="InterPro" id="IPR011989">
    <property type="entry name" value="ARM-like"/>
</dbReference>
<gene>
    <name evidence="5" type="ORF">N308_01637</name>
</gene>
<dbReference type="PROSITE" id="PS51082">
    <property type="entry name" value="WH2"/>
    <property type="match status" value="1"/>
</dbReference>
<dbReference type="EMBL" id="KL206356">
    <property type="protein sequence ID" value="KFV81645.1"/>
    <property type="molecule type" value="Genomic_DNA"/>
</dbReference>
<feature type="domain" description="GBD/FH3" evidence="3">
    <location>
        <begin position="1"/>
        <end position="333"/>
    </location>
</feature>
<feature type="region of interest" description="Disordered" evidence="1">
    <location>
        <begin position="869"/>
        <end position="895"/>
    </location>
</feature>
<dbReference type="PANTHER" id="PTHR46345">
    <property type="entry name" value="INVERTED FORMIN-2"/>
    <property type="match status" value="1"/>
</dbReference>
<dbReference type="GO" id="GO:0003779">
    <property type="term" value="F:actin binding"/>
    <property type="evidence" value="ECO:0007669"/>
    <property type="project" value="InterPro"/>
</dbReference>
<dbReference type="InterPro" id="IPR042201">
    <property type="entry name" value="FH2_Formin_sf"/>
</dbReference>
<dbReference type="Pfam" id="PF06371">
    <property type="entry name" value="Drf_GBD"/>
    <property type="match status" value="1"/>
</dbReference>
<dbReference type="Pfam" id="PF02181">
    <property type="entry name" value="FH2"/>
    <property type="match status" value="1"/>
</dbReference>
<keyword evidence="6" id="KW-1185">Reference proteome</keyword>
<dbReference type="GO" id="GO:0030036">
    <property type="term" value="P:actin cytoskeleton organization"/>
    <property type="evidence" value="ECO:0007669"/>
    <property type="project" value="InterPro"/>
</dbReference>
<dbReference type="Proteomes" id="UP000053584">
    <property type="component" value="Unassembled WGS sequence"/>
</dbReference>
<evidence type="ECO:0000313" key="6">
    <source>
        <dbReference type="Proteomes" id="UP000053584"/>
    </source>
</evidence>